<dbReference type="Proteomes" id="UP000828236">
    <property type="component" value="Unassembled WGS sequence"/>
</dbReference>
<comment type="caution">
    <text evidence="1">The sequence shown here is derived from an EMBL/GenBank/DDBJ whole genome shotgun (WGS) entry which is preliminary data.</text>
</comment>
<name>A0A9D4P8C1_DERFA</name>
<dbReference type="AlphaFoldDB" id="A0A9D4P8C1"/>
<organism evidence="1">
    <name type="scientific">Dermatophagoides farinae</name>
    <name type="common">American house dust mite</name>
    <dbReference type="NCBI Taxonomy" id="6954"/>
    <lineage>
        <taxon>Eukaryota</taxon>
        <taxon>Metazoa</taxon>
        <taxon>Ecdysozoa</taxon>
        <taxon>Arthropoda</taxon>
        <taxon>Chelicerata</taxon>
        <taxon>Arachnida</taxon>
        <taxon>Acari</taxon>
        <taxon>Acariformes</taxon>
        <taxon>Sarcoptiformes</taxon>
        <taxon>Astigmata</taxon>
        <taxon>Psoroptidia</taxon>
        <taxon>Analgoidea</taxon>
        <taxon>Pyroglyphidae</taxon>
        <taxon>Dermatophagoidinae</taxon>
        <taxon>Dermatophagoides</taxon>
    </lineage>
</organism>
<proteinExistence type="predicted"/>
<reference evidence="1" key="1">
    <citation type="submission" date="2020-06" db="EMBL/GenBank/DDBJ databases">
        <authorList>
            <person name="Ji K."/>
            <person name="Li J."/>
        </authorList>
    </citation>
    <scope>NUCLEOTIDE SEQUENCE</scope>
    <source>
        <strain evidence="1">JKM2019</strain>
        <tissue evidence="1">Whole body</tissue>
    </source>
</reference>
<gene>
    <name evidence="1" type="ORF">HUG17_0453</name>
</gene>
<dbReference type="EMBL" id="SDOV01000001">
    <property type="protein sequence ID" value="KAH7644915.1"/>
    <property type="molecule type" value="Genomic_DNA"/>
</dbReference>
<reference evidence="1" key="2">
    <citation type="journal article" date="2021" name="World Allergy Organ. J.">
        <title>Chromosome-level assembly of Dermatophagoides farinae genome and transcriptome reveals two novel allergens Der f 37 and Der f 39.</title>
        <authorList>
            <person name="Chen J."/>
            <person name="Cai Z."/>
            <person name="Fan D."/>
            <person name="Hu J."/>
            <person name="Hou Y."/>
            <person name="He Y."/>
            <person name="Zhang Z."/>
            <person name="Zhao Z."/>
            <person name="Gao P."/>
            <person name="Hu W."/>
            <person name="Sun J."/>
            <person name="Li J."/>
            <person name="Ji K."/>
        </authorList>
    </citation>
    <scope>NUCLEOTIDE SEQUENCE</scope>
    <source>
        <strain evidence="1">JKM2019</strain>
    </source>
</reference>
<protein>
    <submittedName>
        <fullName evidence="1">Uncharacterized protein</fullName>
    </submittedName>
</protein>
<evidence type="ECO:0000313" key="1">
    <source>
        <dbReference type="EMBL" id="KAH7644915.1"/>
    </source>
</evidence>
<accession>A0A9D4P8C1</accession>
<sequence length="256" mass="30859">MEIIIMKIFLCATQQTNIYMASRNDESHKFYVVKLDNNTVCDSQLCFWPVDYDYHFYYYITIYNDEIDFEAEQIEKIFIMSDSEISYTYNNLFCPSKYDDFNCSMNKSKSYNVNDYIYIDTYFFKPNAYIDVVQTYVYQQNGTPTNFACIQYKAYLYDNWECRESSNQTLLDELNQTHKELIMMEMSDLFMGLIDQKIKFIELLKNQATTLLKNKRYPFFCPEHHNYNEELKQFKLKLKNITDISQKLSIKKILNH</sequence>